<dbReference type="InterPro" id="IPR006311">
    <property type="entry name" value="TAT_signal"/>
</dbReference>
<proteinExistence type="predicted"/>
<dbReference type="SUPFAM" id="SSF55347">
    <property type="entry name" value="Glyceraldehyde-3-phosphate dehydrogenase-like, C-terminal domain"/>
    <property type="match status" value="1"/>
</dbReference>
<accession>A0A7V8NN22</accession>
<protein>
    <submittedName>
        <fullName evidence="2">Gfo/Idh/MocA family oxidoreductase</fullName>
    </submittedName>
</protein>
<dbReference type="InterPro" id="IPR050463">
    <property type="entry name" value="Gfo/Idh/MocA_oxidrdct_glycsds"/>
</dbReference>
<sequence length="454" mass="50245">MSQGSLTRREFIRVGAGAMTATTAAKVTIIEPNPGFARTRAVAPSDTVRFASIGTGVRGCELLEASLRVPGVECVAVCDLYDPRHDAARETIKKDVPATRDYRSILDRKDVDAVIVATMDHQHRKVVVDACAAGKDVYCEKPMSHTVEEGFAMMDAVQNGNRILQIGSQGVSSILYAKAKEIFDSGKLGGVFMIEAYSDRNNASGAWVYPIPPDASEQTIDWNAFLDGAPKRPFDPVRFFRWRCFADYGEGLAGDLFVHLISGIHFITGTNMIAHRAQSTGGLFRWKDGRDFPDLIETFYDYANFRMVLRCNLNNDGGGLLAFYGTKGTMTVKDSTVTFKPQDTHPQPEGYSIYGWPAKLREEYVKKWREENPLPAPLDSHAEEAVETFATPPGYDPVPDHQAHFFNAVRSRKPVVENEVFGNNAAIGCHLANFAYFNKTVALWDPNSKKIVKG</sequence>
<dbReference type="Gene3D" id="3.30.360.10">
    <property type="entry name" value="Dihydrodipicolinate Reductase, domain 2"/>
    <property type="match status" value="1"/>
</dbReference>
<comment type="caution">
    <text evidence="2">The sequence shown here is derived from an EMBL/GenBank/DDBJ whole genome shotgun (WGS) entry which is preliminary data.</text>
</comment>
<evidence type="ECO:0000313" key="2">
    <source>
        <dbReference type="EMBL" id="MBA0084368.1"/>
    </source>
</evidence>
<dbReference type="AlphaFoldDB" id="A0A7V8NN22"/>
<dbReference type="Proteomes" id="UP000567293">
    <property type="component" value="Unassembled WGS sequence"/>
</dbReference>
<dbReference type="Gene3D" id="3.40.50.720">
    <property type="entry name" value="NAD(P)-binding Rossmann-like Domain"/>
    <property type="match status" value="1"/>
</dbReference>
<feature type="domain" description="Gfo/Idh/MocA-like oxidoreductase N-terminal" evidence="1">
    <location>
        <begin position="49"/>
        <end position="167"/>
    </location>
</feature>
<dbReference type="PROSITE" id="PS51318">
    <property type="entry name" value="TAT"/>
    <property type="match status" value="1"/>
</dbReference>
<gene>
    <name evidence="2" type="ORF">HRJ53_05170</name>
</gene>
<organism evidence="2 3">
    <name type="scientific">Candidatus Acidiferrum panamense</name>
    <dbReference type="NCBI Taxonomy" id="2741543"/>
    <lineage>
        <taxon>Bacteria</taxon>
        <taxon>Pseudomonadati</taxon>
        <taxon>Acidobacteriota</taxon>
        <taxon>Terriglobia</taxon>
        <taxon>Candidatus Acidiferrales</taxon>
        <taxon>Candidatus Acidiferrum</taxon>
    </lineage>
</organism>
<dbReference type="InterPro" id="IPR000683">
    <property type="entry name" value="Gfo/Idh/MocA-like_OxRdtase_N"/>
</dbReference>
<dbReference type="SUPFAM" id="SSF51735">
    <property type="entry name" value="NAD(P)-binding Rossmann-fold domains"/>
    <property type="match status" value="1"/>
</dbReference>
<dbReference type="InterPro" id="IPR036291">
    <property type="entry name" value="NAD(P)-bd_dom_sf"/>
</dbReference>
<dbReference type="PANTHER" id="PTHR43818">
    <property type="entry name" value="BCDNA.GH03377"/>
    <property type="match status" value="1"/>
</dbReference>
<dbReference type="PANTHER" id="PTHR43818:SF5">
    <property type="entry name" value="OXIDOREDUCTASE FAMILY PROTEIN"/>
    <property type="match status" value="1"/>
</dbReference>
<keyword evidence="3" id="KW-1185">Reference proteome</keyword>
<dbReference type="Pfam" id="PF01408">
    <property type="entry name" value="GFO_IDH_MocA"/>
    <property type="match status" value="1"/>
</dbReference>
<reference evidence="2" key="1">
    <citation type="submission" date="2020-06" db="EMBL/GenBank/DDBJ databases">
        <title>Legume-microbial interactions unlock mineral nutrients during tropical forest succession.</title>
        <authorList>
            <person name="Epihov D.Z."/>
        </authorList>
    </citation>
    <scope>NUCLEOTIDE SEQUENCE [LARGE SCALE GENOMIC DNA]</scope>
    <source>
        <strain evidence="2">Pan2503</strain>
    </source>
</reference>
<name>A0A7V8NN22_9BACT</name>
<evidence type="ECO:0000259" key="1">
    <source>
        <dbReference type="Pfam" id="PF01408"/>
    </source>
</evidence>
<dbReference type="EMBL" id="JACDQQ010000501">
    <property type="protein sequence ID" value="MBA0084368.1"/>
    <property type="molecule type" value="Genomic_DNA"/>
</dbReference>
<evidence type="ECO:0000313" key="3">
    <source>
        <dbReference type="Proteomes" id="UP000567293"/>
    </source>
</evidence>
<dbReference type="GO" id="GO:0000166">
    <property type="term" value="F:nucleotide binding"/>
    <property type="evidence" value="ECO:0007669"/>
    <property type="project" value="InterPro"/>
</dbReference>